<organism evidence="1 2">
    <name type="scientific">Nibrella viscosa</name>
    <dbReference type="NCBI Taxonomy" id="1084524"/>
    <lineage>
        <taxon>Bacteria</taxon>
        <taxon>Pseudomonadati</taxon>
        <taxon>Bacteroidota</taxon>
        <taxon>Cytophagia</taxon>
        <taxon>Cytophagales</taxon>
        <taxon>Spirosomataceae</taxon>
        <taxon>Nibrella</taxon>
    </lineage>
</organism>
<dbReference type="EMBL" id="BAABHB010000001">
    <property type="protein sequence ID" value="GAA4396259.1"/>
    <property type="molecule type" value="Genomic_DNA"/>
</dbReference>
<gene>
    <name evidence="1" type="ORF">GCM10023187_04180</name>
</gene>
<dbReference type="InterPro" id="IPR043519">
    <property type="entry name" value="NT_sf"/>
</dbReference>
<evidence type="ECO:0000313" key="2">
    <source>
        <dbReference type="Proteomes" id="UP001500936"/>
    </source>
</evidence>
<dbReference type="Proteomes" id="UP001500936">
    <property type="component" value="Unassembled WGS sequence"/>
</dbReference>
<keyword evidence="2" id="KW-1185">Reference proteome</keyword>
<protein>
    <recommendedName>
        <fullName evidence="3">Nucleotidyl transferase AbiEii toxin, Type IV TA system</fullName>
    </recommendedName>
</protein>
<evidence type="ECO:0000313" key="1">
    <source>
        <dbReference type="EMBL" id="GAA4396259.1"/>
    </source>
</evidence>
<proteinExistence type="predicted"/>
<comment type="caution">
    <text evidence="1">The sequence shown here is derived from an EMBL/GenBank/DDBJ whole genome shotgun (WGS) entry which is preliminary data.</text>
</comment>
<reference evidence="2" key="1">
    <citation type="journal article" date="2019" name="Int. J. Syst. Evol. Microbiol.">
        <title>The Global Catalogue of Microorganisms (GCM) 10K type strain sequencing project: providing services to taxonomists for standard genome sequencing and annotation.</title>
        <authorList>
            <consortium name="The Broad Institute Genomics Platform"/>
            <consortium name="The Broad Institute Genome Sequencing Center for Infectious Disease"/>
            <person name="Wu L."/>
            <person name="Ma J."/>
        </authorList>
    </citation>
    <scope>NUCLEOTIDE SEQUENCE [LARGE SCALE GENOMIC DNA]</scope>
    <source>
        <strain evidence="2">JCM 17925</strain>
    </source>
</reference>
<dbReference type="RefSeq" id="WP_345263463.1">
    <property type="nucleotide sequence ID" value="NZ_BAABHB010000001.1"/>
</dbReference>
<name>A0ABP8JUH8_9BACT</name>
<sequence>MDVDEFIRFVEAAARHQVSYILIGGLALILNGGIRYTQVADVWMEPTNENRDRLIKTLLEIDFDEDDLIGLANADFTQPQIIRLDCQIDILTSVHRRLNYYGCRQRANAFTMAGGQQVYFLYTMIFGKPRF</sequence>
<accession>A0ABP8JUH8</accession>
<evidence type="ECO:0008006" key="3">
    <source>
        <dbReference type="Google" id="ProtNLM"/>
    </source>
</evidence>
<dbReference type="SUPFAM" id="SSF81301">
    <property type="entry name" value="Nucleotidyltransferase"/>
    <property type="match status" value="1"/>
</dbReference>